<reference evidence="4 5" key="1">
    <citation type="submission" date="2019-01" db="EMBL/GenBank/DDBJ databases">
        <authorList>
            <person name="Sayadi A."/>
        </authorList>
    </citation>
    <scope>NUCLEOTIDE SEQUENCE [LARGE SCALE GENOMIC DNA]</scope>
</reference>
<dbReference type="EMBL" id="CAACVG010007134">
    <property type="protein sequence ID" value="VEN43798.1"/>
    <property type="molecule type" value="Genomic_DNA"/>
</dbReference>
<dbReference type="InterPro" id="IPR027417">
    <property type="entry name" value="P-loop_NTPase"/>
</dbReference>
<gene>
    <name evidence="4" type="ORF">CALMAC_LOCUS6821</name>
</gene>
<keyword evidence="5" id="KW-1185">Reference proteome</keyword>
<dbReference type="Proteomes" id="UP000410492">
    <property type="component" value="Unassembled WGS sequence"/>
</dbReference>
<evidence type="ECO:0000256" key="1">
    <source>
        <dbReference type="ARBA" id="ARBA00005771"/>
    </source>
</evidence>
<name>A0A653C7B2_CALMS</name>
<dbReference type="Pfam" id="PF00685">
    <property type="entry name" value="Sulfotransfer_1"/>
    <property type="match status" value="1"/>
</dbReference>
<organism evidence="4 5">
    <name type="scientific">Callosobruchus maculatus</name>
    <name type="common">Southern cowpea weevil</name>
    <name type="synonym">Pulse bruchid</name>
    <dbReference type="NCBI Taxonomy" id="64391"/>
    <lineage>
        <taxon>Eukaryota</taxon>
        <taxon>Metazoa</taxon>
        <taxon>Ecdysozoa</taxon>
        <taxon>Arthropoda</taxon>
        <taxon>Hexapoda</taxon>
        <taxon>Insecta</taxon>
        <taxon>Pterygota</taxon>
        <taxon>Neoptera</taxon>
        <taxon>Endopterygota</taxon>
        <taxon>Coleoptera</taxon>
        <taxon>Polyphaga</taxon>
        <taxon>Cucujiformia</taxon>
        <taxon>Chrysomeloidea</taxon>
        <taxon>Chrysomelidae</taxon>
        <taxon>Bruchinae</taxon>
        <taxon>Bruchini</taxon>
        <taxon>Callosobruchus</taxon>
    </lineage>
</organism>
<keyword evidence="2" id="KW-0808">Transferase</keyword>
<proteinExistence type="inferred from homology"/>
<protein>
    <recommendedName>
        <fullName evidence="3">Sulfotransferase domain-containing protein</fullName>
    </recommendedName>
</protein>
<dbReference type="AlphaFoldDB" id="A0A653C7B2"/>
<dbReference type="GO" id="GO:0008146">
    <property type="term" value="F:sulfotransferase activity"/>
    <property type="evidence" value="ECO:0007669"/>
    <property type="project" value="InterPro"/>
</dbReference>
<dbReference type="SUPFAM" id="SSF52540">
    <property type="entry name" value="P-loop containing nucleoside triphosphate hydrolases"/>
    <property type="match status" value="1"/>
</dbReference>
<dbReference type="InterPro" id="IPR000863">
    <property type="entry name" value="Sulfotransferase_dom"/>
</dbReference>
<comment type="similarity">
    <text evidence="1">Belongs to the sulfotransferase 1 family.</text>
</comment>
<evidence type="ECO:0000259" key="3">
    <source>
        <dbReference type="Pfam" id="PF00685"/>
    </source>
</evidence>
<dbReference type="Gene3D" id="3.40.50.300">
    <property type="entry name" value="P-loop containing nucleotide triphosphate hydrolases"/>
    <property type="match status" value="1"/>
</dbReference>
<evidence type="ECO:0000313" key="4">
    <source>
        <dbReference type="EMBL" id="VEN43798.1"/>
    </source>
</evidence>
<evidence type="ECO:0000313" key="5">
    <source>
        <dbReference type="Proteomes" id="UP000410492"/>
    </source>
</evidence>
<dbReference type="OrthoDB" id="205623at2759"/>
<evidence type="ECO:0000256" key="2">
    <source>
        <dbReference type="ARBA" id="ARBA00022679"/>
    </source>
</evidence>
<feature type="domain" description="Sulfotransferase" evidence="3">
    <location>
        <begin position="105"/>
        <end position="377"/>
    </location>
</feature>
<dbReference type="PANTHER" id="PTHR11783">
    <property type="entry name" value="SULFOTRANSFERASE SULT"/>
    <property type="match status" value="1"/>
</dbReference>
<accession>A0A653C7B2</accession>
<sequence>MVEYTSRTNMIDVLLTKGELTPIGPVSRSGSLAMAPTAKFSEDNEKGEHTFPYQITPVDEDTNRELLKYFTGERTGFVQVGPKKWFFPSGYEKDAHEYFNFKTRPDDTYIITFPRSGTTWTQEMVWLIVNDLNYDAAARVPLTERFPFLEFSSFVHKETKAEFLEENMKNPEKYKLVQKIDHPRWKILERMTSRRFIKTHLPFSLLPPDLLNTGCKVVYIARNPKDVAVSFYHLNRLIRTQGYVGDFPLYWKFFQRNLQPWTPYWEHIREGWTRRHEKNVLFLFYEDMSQDIYSTIKKISDFFGKDYTKEQYEKLANHLDIENFRKNKSVNYDVLKHLGILKSGEAGFVRKGKSGGWEDYFTEELNQMANDWIKKNQEEIGIHFPNFSI</sequence>